<feature type="domain" description="Rhamnogalacturonase A/B/Epimerase-like pectate lyase" evidence="3">
    <location>
        <begin position="47"/>
        <end position="260"/>
    </location>
</feature>
<reference evidence="4" key="1">
    <citation type="submission" date="2019-03" db="EMBL/GenBank/DDBJ databases">
        <title>Single cell metagenomics reveals metabolic interactions within the superorganism composed of flagellate Streblomastix strix and complex community of Bacteroidetes bacteria on its surface.</title>
        <authorList>
            <person name="Treitli S.C."/>
            <person name="Kolisko M."/>
            <person name="Husnik F."/>
            <person name="Keeling P."/>
            <person name="Hampl V."/>
        </authorList>
    </citation>
    <scope>NUCLEOTIDE SEQUENCE</scope>
    <source>
        <strain evidence="4">STM</strain>
    </source>
</reference>
<name>A0A5J4SER3_9ZZZZ</name>
<dbReference type="InterPro" id="IPR011050">
    <property type="entry name" value="Pectin_lyase_fold/virulence"/>
</dbReference>
<dbReference type="Gene3D" id="2.120.10.30">
    <property type="entry name" value="TolB, C-terminal domain"/>
    <property type="match status" value="2"/>
</dbReference>
<protein>
    <recommendedName>
        <fullName evidence="5">Gluconolaconase</fullName>
    </recommendedName>
</protein>
<evidence type="ECO:0000313" key="4">
    <source>
        <dbReference type="EMBL" id="KAA6344388.1"/>
    </source>
</evidence>
<evidence type="ECO:0000259" key="3">
    <source>
        <dbReference type="Pfam" id="PF12708"/>
    </source>
</evidence>
<dbReference type="SUPFAM" id="SSF51126">
    <property type="entry name" value="Pectin lyase-like"/>
    <property type="match status" value="2"/>
</dbReference>
<dbReference type="GO" id="GO:0016787">
    <property type="term" value="F:hydrolase activity"/>
    <property type="evidence" value="ECO:0007669"/>
    <property type="project" value="UniProtKB-KW"/>
</dbReference>
<feature type="domain" description="Rhamnogalacturonase A/B/Epimerase-like pectate lyase" evidence="3">
    <location>
        <begin position="381"/>
        <end position="457"/>
    </location>
</feature>
<dbReference type="InterPro" id="IPR012334">
    <property type="entry name" value="Pectin_lyas_fold"/>
</dbReference>
<evidence type="ECO:0000259" key="2">
    <source>
        <dbReference type="Pfam" id="PF08450"/>
    </source>
</evidence>
<dbReference type="PANTHER" id="PTHR47572">
    <property type="entry name" value="LIPOPROTEIN-RELATED"/>
    <property type="match status" value="1"/>
</dbReference>
<proteinExistence type="predicted"/>
<dbReference type="Pfam" id="PF12708">
    <property type="entry name" value="Pect-lyase_RHGA_epim"/>
    <property type="match status" value="2"/>
</dbReference>
<dbReference type="InterPro" id="IPR051262">
    <property type="entry name" value="SMP-30/CGR1_Lactonase"/>
</dbReference>
<dbReference type="AlphaFoldDB" id="A0A5J4SER3"/>
<dbReference type="EMBL" id="SNRY01000220">
    <property type="protein sequence ID" value="KAA6344388.1"/>
    <property type="molecule type" value="Genomic_DNA"/>
</dbReference>
<dbReference type="Gene3D" id="2.160.20.10">
    <property type="entry name" value="Single-stranded right-handed beta-helix, Pectin lyase-like"/>
    <property type="match status" value="2"/>
</dbReference>
<dbReference type="SUPFAM" id="SSF63829">
    <property type="entry name" value="Calcium-dependent phosphotriesterase"/>
    <property type="match status" value="1"/>
</dbReference>
<gene>
    <name evidence="4" type="ORF">EZS27_007976</name>
</gene>
<organism evidence="4">
    <name type="scientific">termite gut metagenome</name>
    <dbReference type="NCBI Taxonomy" id="433724"/>
    <lineage>
        <taxon>unclassified sequences</taxon>
        <taxon>metagenomes</taxon>
        <taxon>organismal metagenomes</taxon>
    </lineage>
</organism>
<sequence length="1005" mass="112834">MNDIRIIVLTFFCFCCLTAAGITIPKGQSVYLQKANDPEAIYFTSDNFNIKADGKMDVSDALQKAVNQVKRQYNFGIVFIPEGIYKISKAIYVPAAVRLIGYGKNRPLIVLGKNSPGYQSEVAEDKGKANYMFWFTGGLVEQDQPIRDAGAGTFYSAISNIDLKIEDGNPYAVAIRTHFAQHSFVSNVDIQIGKGKAGIFDVGNEMENVRFFGGDYGIYTTKTSPGWQMMMVNTFFEGQRQAAIRSREGGLTIVRLTAKNVPAVIDIEPDYSDKIYMEDCVFESIKHAGIIVSNEQNQTNQVSLRNIACQDVPVLVQYRKSNTQTLGKGMTYLVKTFLHGLCMNDMASEPEMKTTTNIESLKTLPVASKNDIPSLPDMNSWVNIRDLGAKGDGQTDDTQQFKEAIRTHTTIYVPQGDYVISEPLLLGKDTKLIGLNPISTQLILLESTPAFSGFGAPQPLLTTPRGGENIVSGIGLNTGAYNYRAVACKWMAGESSYMNDVKFIGGHGTMVRGPIQPMQYSQQRQLSISTPRNPVTNIGADKAWDNQYWSLWITEGGGGVFKDIWTASSYSANGVYISNTSTVGKIYAMSVEHHVRNEARFKNVSNWKVYAFQFEIESREGEDCLELELQDCKNILFANLYLFRVIRLVTPFPYAVRTWNCEDIEFFNVHNFAQVKFTIDLTMYDINTAREVRPWEFTYLKIKGDEKRVYPLLENVGKVEQLATGFEFTEGLARDSKGNIYFSEQRMRRIYKWDVEKNTLSMIGDYPWAPLSLAVDTKDNLLVVFRYNPQPGYLINGKQESVPVLPDADGTSFSKWGNTGFATWVYALNPDNPDESIRLLPKVKMGSVAHVAKALYPSNRWRDLHDFDEVSLYVPEECFVAPDGVTILPDCYDLARSSSVLEAMPEHPFYAVDEYERRTVKMDVDTYGKLTNINHFVEQGEFSSVTDKKGNVYVADGHVYVFDKNGILIRKIEVPERPSSLVVGGKNANTLFITARSSIYRIILN</sequence>
<dbReference type="InterPro" id="IPR024535">
    <property type="entry name" value="RHGA/B-epi-like_pectate_lyase"/>
</dbReference>
<dbReference type="Pfam" id="PF08450">
    <property type="entry name" value="SGL"/>
    <property type="match status" value="1"/>
</dbReference>
<feature type="domain" description="SMP-30/Gluconolactonase/LRE-like region" evidence="2">
    <location>
        <begin position="908"/>
        <end position="995"/>
    </location>
</feature>
<dbReference type="PANTHER" id="PTHR47572:SF4">
    <property type="entry name" value="LACTONASE DRP35"/>
    <property type="match status" value="1"/>
</dbReference>
<dbReference type="InterPro" id="IPR013658">
    <property type="entry name" value="SGL"/>
</dbReference>
<accession>A0A5J4SER3</accession>
<evidence type="ECO:0000256" key="1">
    <source>
        <dbReference type="ARBA" id="ARBA00022801"/>
    </source>
</evidence>
<dbReference type="InterPro" id="IPR011042">
    <property type="entry name" value="6-blade_b-propeller_TolB-like"/>
</dbReference>
<keyword evidence="1" id="KW-0378">Hydrolase</keyword>
<comment type="caution">
    <text evidence="4">The sequence shown here is derived from an EMBL/GenBank/DDBJ whole genome shotgun (WGS) entry which is preliminary data.</text>
</comment>
<evidence type="ECO:0008006" key="5">
    <source>
        <dbReference type="Google" id="ProtNLM"/>
    </source>
</evidence>